<feature type="region of interest" description="Disordered" evidence="1">
    <location>
        <begin position="170"/>
        <end position="305"/>
    </location>
</feature>
<feature type="compositionally biased region" description="Acidic residues" evidence="1">
    <location>
        <begin position="210"/>
        <end position="222"/>
    </location>
</feature>
<dbReference type="EMBL" id="AUBJ02000001">
    <property type="protein sequence ID" value="MCP2333006.1"/>
    <property type="molecule type" value="Genomic_DNA"/>
</dbReference>
<accession>A0ABT1JKG0</accession>
<feature type="compositionally biased region" description="Basic and acidic residues" evidence="1">
    <location>
        <begin position="140"/>
        <end position="150"/>
    </location>
</feature>
<gene>
    <name evidence="2" type="ORF">G443_003276</name>
</gene>
<evidence type="ECO:0000313" key="3">
    <source>
        <dbReference type="Proteomes" id="UP000791080"/>
    </source>
</evidence>
<evidence type="ECO:0000256" key="1">
    <source>
        <dbReference type="SAM" id="MobiDB-lite"/>
    </source>
</evidence>
<feature type="compositionally biased region" description="Low complexity" evidence="1">
    <location>
        <begin position="277"/>
        <end position="302"/>
    </location>
</feature>
<comment type="caution">
    <text evidence="2">The sequence shown here is derived from an EMBL/GenBank/DDBJ whole genome shotgun (WGS) entry which is preliminary data.</text>
</comment>
<keyword evidence="3" id="KW-1185">Reference proteome</keyword>
<evidence type="ECO:0000313" key="2">
    <source>
        <dbReference type="EMBL" id="MCP2333006.1"/>
    </source>
</evidence>
<dbReference type="Proteomes" id="UP000791080">
    <property type="component" value="Unassembled WGS sequence"/>
</dbReference>
<reference evidence="2 3" key="1">
    <citation type="submission" date="2022-06" db="EMBL/GenBank/DDBJ databases">
        <title>Genomic Encyclopedia of Type Strains, Phase I: the one thousand microbial genomes (KMG-I) project.</title>
        <authorList>
            <person name="Kyrpides N."/>
        </authorList>
    </citation>
    <scope>NUCLEOTIDE SEQUENCE [LARGE SCALE GENOMIC DNA]</scope>
    <source>
        <strain evidence="2 3">DSM 43889</strain>
    </source>
</reference>
<organism evidence="2 3">
    <name type="scientific">Actinoalloteichus caeruleus DSM 43889</name>
    <dbReference type="NCBI Taxonomy" id="1120930"/>
    <lineage>
        <taxon>Bacteria</taxon>
        <taxon>Bacillati</taxon>
        <taxon>Actinomycetota</taxon>
        <taxon>Actinomycetes</taxon>
        <taxon>Pseudonocardiales</taxon>
        <taxon>Pseudonocardiaceae</taxon>
        <taxon>Actinoalloteichus</taxon>
        <taxon>Actinoalloteichus cyanogriseus</taxon>
    </lineage>
</organism>
<name>A0ABT1JKG0_ACTCY</name>
<feature type="region of interest" description="Disordered" evidence="1">
    <location>
        <begin position="90"/>
        <end position="123"/>
    </location>
</feature>
<sequence length="343" mass="34035">MSAADQHTGSGGRRFRRLLSRAALAAGGTLAATAIAWTLGSGTAAADQKDPAPRSLVGVLREIPAAPPVRSVLGTVDELGGATLGAPRRLVAGEPEGDSPAHAAPEEGEPAEDGRESALGRVVKPVGSVVNRLSDAVLHGGRDDAEHDDSTGASDGGLLPLPIGKDGLVGAVLPGGGSAQENPATDATGPGQGTGAEGSEQLGDRPEQDRPDEDDDTDEAREAEDRPSDSRTSRPSTGVGVDPTAPWGATGVPSPLGHGAEQEHGEQDTSSPKLPRGASHAPATHPAPAGSSASASPSGPGALMLGHVVPTVNAQLLSSGLAVQPIAQGVAAEQPEQPGVTPD</sequence>
<dbReference type="RefSeq" id="WP_026417878.1">
    <property type="nucleotide sequence ID" value="NZ_AUBJ02000001.1"/>
</dbReference>
<feature type="compositionally biased region" description="Basic and acidic residues" evidence="1">
    <location>
        <begin position="223"/>
        <end position="232"/>
    </location>
</feature>
<feature type="region of interest" description="Disordered" evidence="1">
    <location>
        <begin position="140"/>
        <end position="159"/>
    </location>
</feature>
<proteinExistence type="predicted"/>
<protein>
    <submittedName>
        <fullName evidence="2">Uncharacterized protein</fullName>
    </submittedName>
</protein>